<reference evidence="5" key="2">
    <citation type="submission" date="2020-09" db="EMBL/GenBank/DDBJ databases">
        <authorList>
            <person name="Sun Q."/>
            <person name="Zhou Y."/>
        </authorList>
    </citation>
    <scope>NUCLEOTIDE SEQUENCE</scope>
    <source>
        <strain evidence="5">CGMCC 1.12919</strain>
    </source>
</reference>
<dbReference type="PANTHER" id="PTHR30483">
    <property type="entry name" value="LEUCINE-SPECIFIC-BINDING PROTEIN"/>
    <property type="match status" value="1"/>
</dbReference>
<evidence type="ECO:0000256" key="3">
    <source>
        <dbReference type="ARBA" id="ARBA00022970"/>
    </source>
</evidence>
<dbReference type="RefSeq" id="WP_188611971.1">
    <property type="nucleotide sequence ID" value="NZ_BMGG01000010.1"/>
</dbReference>
<evidence type="ECO:0000256" key="2">
    <source>
        <dbReference type="ARBA" id="ARBA00022729"/>
    </source>
</evidence>
<sequence>MTKDIGAPLVRPDGDISRRGLLKAAAALGGGLALPGLGWAQGAGEPFKIGWVRPTTGRLASSFAPLYAGGVIAIDEINAAGGIMGRPIVRDEQDDEASPAKEPGIILKYQGAGIHFVCGPTGSSQALASLSATTARKMIQTTYGLAADMGNGRKYPYHYQLIFNSDQQAVACVSYLTDVLKLKKIGILQESTAYGEQITPVSKAELKKRGLDPVDVQVFPITAPDLSGYVQALRKAGAEGILMWMSTVPNAAMIFNAMNAMKWFPPITGHTSLFLESLLDLVPREALTNVYGTWYKSLTWTATESPAPRQVEYAKKILAAPDAKGSEINAAGSPYYDFLHLLKMAIEQEKSFDVERVKAVLDSTKGYKGMLGTLSFTPEQHCGIDVADLVMATVTSAREPKAMGIFRERAPG</sequence>
<dbReference type="InterPro" id="IPR006311">
    <property type="entry name" value="TAT_signal"/>
</dbReference>
<evidence type="ECO:0000259" key="4">
    <source>
        <dbReference type="Pfam" id="PF13458"/>
    </source>
</evidence>
<dbReference type="InterPro" id="IPR051010">
    <property type="entry name" value="BCAA_transport"/>
</dbReference>
<protein>
    <recommendedName>
        <fullName evidence="4">Leucine-binding protein domain-containing protein</fullName>
    </recommendedName>
</protein>
<organism evidence="5 6">
    <name type="scientific">Chelatococcus reniformis</name>
    <dbReference type="NCBI Taxonomy" id="1494448"/>
    <lineage>
        <taxon>Bacteria</taxon>
        <taxon>Pseudomonadati</taxon>
        <taxon>Pseudomonadota</taxon>
        <taxon>Alphaproteobacteria</taxon>
        <taxon>Hyphomicrobiales</taxon>
        <taxon>Chelatococcaceae</taxon>
        <taxon>Chelatococcus</taxon>
    </lineage>
</organism>
<keyword evidence="6" id="KW-1185">Reference proteome</keyword>
<keyword evidence="3" id="KW-0029">Amino-acid transport</keyword>
<dbReference type="Gene3D" id="3.40.50.2300">
    <property type="match status" value="2"/>
</dbReference>
<dbReference type="EMBL" id="BMGG01000010">
    <property type="protein sequence ID" value="GGC86594.1"/>
    <property type="molecule type" value="Genomic_DNA"/>
</dbReference>
<dbReference type="SUPFAM" id="SSF53822">
    <property type="entry name" value="Periplasmic binding protein-like I"/>
    <property type="match status" value="1"/>
</dbReference>
<keyword evidence="2" id="KW-0732">Signal</keyword>
<dbReference type="InterPro" id="IPR028081">
    <property type="entry name" value="Leu-bd"/>
</dbReference>
<name>A0A916UST1_9HYPH</name>
<accession>A0A916UST1</accession>
<dbReference type="GO" id="GO:0006865">
    <property type="term" value="P:amino acid transport"/>
    <property type="evidence" value="ECO:0007669"/>
    <property type="project" value="UniProtKB-KW"/>
</dbReference>
<dbReference type="Proteomes" id="UP000637002">
    <property type="component" value="Unassembled WGS sequence"/>
</dbReference>
<dbReference type="InterPro" id="IPR019546">
    <property type="entry name" value="TAT_signal_bac_arc"/>
</dbReference>
<feature type="domain" description="Leucine-binding protein" evidence="4">
    <location>
        <begin position="46"/>
        <end position="384"/>
    </location>
</feature>
<dbReference type="AlphaFoldDB" id="A0A916UST1"/>
<dbReference type="PROSITE" id="PS51318">
    <property type="entry name" value="TAT"/>
    <property type="match status" value="1"/>
</dbReference>
<comment type="similarity">
    <text evidence="1">Belongs to the leucine-binding protein family.</text>
</comment>
<dbReference type="PANTHER" id="PTHR30483:SF6">
    <property type="entry name" value="PERIPLASMIC BINDING PROTEIN OF ABC TRANSPORTER FOR NATURAL AMINO ACIDS"/>
    <property type="match status" value="1"/>
</dbReference>
<dbReference type="Pfam" id="PF13458">
    <property type="entry name" value="Peripla_BP_6"/>
    <property type="match status" value="1"/>
</dbReference>
<reference evidence="5" key="1">
    <citation type="journal article" date="2014" name="Int. J. Syst. Evol. Microbiol.">
        <title>Complete genome sequence of Corynebacterium casei LMG S-19264T (=DSM 44701T), isolated from a smear-ripened cheese.</title>
        <authorList>
            <consortium name="US DOE Joint Genome Institute (JGI-PGF)"/>
            <person name="Walter F."/>
            <person name="Albersmeier A."/>
            <person name="Kalinowski J."/>
            <person name="Ruckert C."/>
        </authorList>
    </citation>
    <scope>NUCLEOTIDE SEQUENCE</scope>
    <source>
        <strain evidence="5">CGMCC 1.12919</strain>
    </source>
</reference>
<dbReference type="InterPro" id="IPR028082">
    <property type="entry name" value="Peripla_BP_I"/>
</dbReference>
<evidence type="ECO:0000256" key="1">
    <source>
        <dbReference type="ARBA" id="ARBA00010062"/>
    </source>
</evidence>
<dbReference type="NCBIfam" id="TIGR01409">
    <property type="entry name" value="TAT_signal_seq"/>
    <property type="match status" value="1"/>
</dbReference>
<evidence type="ECO:0000313" key="5">
    <source>
        <dbReference type="EMBL" id="GGC86594.1"/>
    </source>
</evidence>
<proteinExistence type="inferred from homology"/>
<comment type="caution">
    <text evidence="5">The sequence shown here is derived from an EMBL/GenBank/DDBJ whole genome shotgun (WGS) entry which is preliminary data.</text>
</comment>
<keyword evidence="3" id="KW-0813">Transport</keyword>
<evidence type="ECO:0000313" key="6">
    <source>
        <dbReference type="Proteomes" id="UP000637002"/>
    </source>
</evidence>
<gene>
    <name evidence="5" type="ORF">GCM10010994_50650</name>
</gene>